<evidence type="ECO:0000256" key="9">
    <source>
        <dbReference type="HAMAP-Rule" id="MF_00197"/>
    </source>
</evidence>
<feature type="binding site" evidence="9">
    <location>
        <position position="163"/>
    </location>
    <ligand>
        <name>substrate</name>
    </ligand>
</feature>
<dbReference type="Pfam" id="PF01678">
    <property type="entry name" value="DAP_epimerase"/>
    <property type="match status" value="2"/>
</dbReference>
<evidence type="ECO:0000256" key="6">
    <source>
        <dbReference type="ARBA" id="ARBA00023154"/>
    </source>
</evidence>
<name>A0A081B895_9HYPH</name>
<feature type="active site" description="Proton acceptor" evidence="9">
    <location>
        <position position="223"/>
    </location>
</feature>
<dbReference type="InterPro" id="IPR018510">
    <property type="entry name" value="DAP_epimerase_AS"/>
</dbReference>
<feature type="binding site" evidence="9">
    <location>
        <position position="67"/>
    </location>
    <ligand>
        <name>substrate</name>
    </ligand>
</feature>
<dbReference type="InterPro" id="IPR001653">
    <property type="entry name" value="DAP_epimerase_DapF"/>
</dbReference>
<feature type="binding site" evidence="9">
    <location>
        <position position="196"/>
    </location>
    <ligand>
        <name>substrate</name>
    </ligand>
</feature>
<evidence type="ECO:0000313" key="11">
    <source>
        <dbReference type="EMBL" id="GAK44263.1"/>
    </source>
</evidence>
<comment type="catalytic activity">
    <reaction evidence="8 9">
        <text>(2S,6S)-2,6-diaminopimelate = meso-2,6-diaminopimelate</text>
        <dbReference type="Rhea" id="RHEA:15393"/>
        <dbReference type="ChEBI" id="CHEBI:57609"/>
        <dbReference type="ChEBI" id="CHEBI:57791"/>
        <dbReference type="EC" id="5.1.1.7"/>
    </reaction>
</comment>
<dbReference type="GO" id="GO:0005829">
    <property type="term" value="C:cytosol"/>
    <property type="evidence" value="ECO:0007669"/>
    <property type="project" value="TreeGrafter"/>
</dbReference>
<evidence type="ECO:0000256" key="4">
    <source>
        <dbReference type="ARBA" id="ARBA00022490"/>
    </source>
</evidence>
<feature type="binding site" evidence="9">
    <location>
        <begin position="224"/>
        <end position="225"/>
    </location>
    <ligand>
        <name>substrate</name>
    </ligand>
</feature>
<comment type="function">
    <text evidence="9">Catalyzes the stereoinversion of LL-2,6-diaminopimelate (L,L-DAP) to meso-diaminopimelate (meso-DAP), a precursor of L-lysine and an essential component of the bacterial peptidoglycan.</text>
</comment>
<evidence type="ECO:0000256" key="8">
    <source>
        <dbReference type="ARBA" id="ARBA00051712"/>
    </source>
</evidence>
<comment type="pathway">
    <text evidence="1 9">Amino-acid biosynthesis; L-lysine biosynthesis via DAP pathway; DL-2,6-diaminopimelate from LL-2,6-diaminopimelate: step 1/1.</text>
</comment>
<feature type="active site" evidence="10">
    <location>
        <position position="76"/>
    </location>
</feature>
<protein>
    <recommendedName>
        <fullName evidence="3 9">Diaminopimelate epimerase</fullName>
        <shortName evidence="9">DAP epimerase</shortName>
        <ecNumber evidence="3 9">5.1.1.7</ecNumber>
    </recommendedName>
    <alternativeName>
        <fullName evidence="9">PLP-independent amino acid racemase</fullName>
    </alternativeName>
</protein>
<feature type="binding site" evidence="9">
    <location>
        <begin position="77"/>
        <end position="78"/>
    </location>
    <ligand>
        <name>substrate</name>
    </ligand>
</feature>
<proteinExistence type="inferred from homology"/>
<dbReference type="SUPFAM" id="SSF54506">
    <property type="entry name" value="Diaminopimelate epimerase-like"/>
    <property type="match status" value="2"/>
</dbReference>
<keyword evidence="5 9" id="KW-0028">Amino-acid biosynthesis</keyword>
<dbReference type="EMBL" id="BBIO01000003">
    <property type="protein sequence ID" value="GAK44263.1"/>
    <property type="molecule type" value="Genomic_DNA"/>
</dbReference>
<dbReference type="PROSITE" id="PS01326">
    <property type="entry name" value="DAP_EPIMERASE"/>
    <property type="match status" value="1"/>
</dbReference>
<dbReference type="FunFam" id="3.10.310.10:FF:000004">
    <property type="entry name" value="Diaminopimelate epimerase"/>
    <property type="match status" value="1"/>
</dbReference>
<comment type="caution">
    <text evidence="11">The sequence shown here is derived from an EMBL/GenBank/DDBJ whole genome shotgun (WGS) entry which is preliminary data.</text>
</comment>
<comment type="subunit">
    <text evidence="9">Homodimer.</text>
</comment>
<feature type="binding site" evidence="9">
    <location>
        <position position="48"/>
    </location>
    <ligand>
        <name>substrate</name>
    </ligand>
</feature>
<reference evidence="11 12" key="1">
    <citation type="submission" date="2014-07" db="EMBL/GenBank/DDBJ databases">
        <title>Tepidicaulis marinum gen. nov., sp. nov., a novel marine bacterium denitrifying nitrate to nitrous oxide strictly under microaerobic conditions.</title>
        <authorList>
            <person name="Takeuchi M."/>
            <person name="Yamagishi T."/>
            <person name="Kamagata Y."/>
            <person name="Oshima K."/>
            <person name="Hattori M."/>
            <person name="Katayama T."/>
            <person name="Hanada S."/>
            <person name="Tamaki H."/>
            <person name="Marumo K."/>
            <person name="Maeda H."/>
            <person name="Nedachi M."/>
            <person name="Iwasaki W."/>
            <person name="Suwa Y."/>
            <person name="Sakata S."/>
        </authorList>
    </citation>
    <scope>NUCLEOTIDE SEQUENCE [LARGE SCALE GENOMIC DNA]</scope>
    <source>
        <strain evidence="11 12">MA2</strain>
    </source>
</reference>
<evidence type="ECO:0000256" key="3">
    <source>
        <dbReference type="ARBA" id="ARBA00013080"/>
    </source>
</evidence>
<dbReference type="NCBIfam" id="TIGR00652">
    <property type="entry name" value="DapF"/>
    <property type="match status" value="1"/>
</dbReference>
<comment type="similarity">
    <text evidence="2 9">Belongs to the diaminopimelate epimerase family.</text>
</comment>
<feature type="site" description="Could be important to modulate the pK values of the two catalytic cysteine residues" evidence="9">
    <location>
        <position position="165"/>
    </location>
</feature>
<evidence type="ECO:0000313" key="12">
    <source>
        <dbReference type="Proteomes" id="UP000028702"/>
    </source>
</evidence>
<dbReference type="eggNOG" id="COG0253">
    <property type="taxonomic scope" value="Bacteria"/>
</dbReference>
<keyword evidence="12" id="KW-1185">Reference proteome</keyword>
<evidence type="ECO:0000256" key="2">
    <source>
        <dbReference type="ARBA" id="ARBA00010219"/>
    </source>
</evidence>
<keyword evidence="7 9" id="KW-0413">Isomerase</keyword>
<keyword evidence="4 9" id="KW-0963">Cytoplasm</keyword>
<keyword evidence="6 9" id="KW-0457">Lysine biosynthesis</keyword>
<dbReference type="PANTHER" id="PTHR31689">
    <property type="entry name" value="DIAMINOPIMELATE EPIMERASE, CHLOROPLASTIC"/>
    <property type="match status" value="1"/>
</dbReference>
<gene>
    <name evidence="9" type="primary">dapF</name>
    <name evidence="11" type="ORF">M2A_0762</name>
</gene>
<dbReference type="HAMAP" id="MF_00197">
    <property type="entry name" value="DAP_epimerase"/>
    <property type="match status" value="1"/>
</dbReference>
<evidence type="ECO:0000256" key="5">
    <source>
        <dbReference type="ARBA" id="ARBA00022605"/>
    </source>
</evidence>
<accession>A0A081B895</accession>
<feature type="binding site" evidence="9">
    <location>
        <position position="15"/>
    </location>
    <ligand>
        <name>substrate</name>
    </ligand>
</feature>
<comment type="subcellular location">
    <subcellularLocation>
        <location evidence="9">Cytoplasm</location>
    </subcellularLocation>
</comment>
<dbReference type="PANTHER" id="PTHR31689:SF0">
    <property type="entry name" value="DIAMINOPIMELATE EPIMERASE"/>
    <property type="match status" value="1"/>
</dbReference>
<dbReference type="GO" id="GO:0009089">
    <property type="term" value="P:lysine biosynthetic process via diaminopimelate"/>
    <property type="evidence" value="ECO:0007669"/>
    <property type="project" value="UniProtKB-UniRule"/>
</dbReference>
<sequence length="289" mass="31407">MATRVPYLKMNGLGNDFVVLDARARALELTPEIVAAISSRENGIGCDQFIVIEPARDGGDAFMDIWNNDGERVEACGNATRCIGDLLMQESGKEEVAVETVAGTLRAMPGGDGLITVDMGEPRLEWHQIPLSEEIRDTRGIELQIGPIDAPILHTPAAVNMGNPHAIFFVQDVNAYNLAQIGPMLEHHPIFPERANISLAQVDSRTHITLRVWERGAGLTRACGTAACAAGVAAIRKRLTERIVQVALPGGELTIEWREADNHVYMTGPAELDYKGELDWEAYAGRSAS</sequence>
<dbReference type="GO" id="GO:0008837">
    <property type="term" value="F:diaminopimelate epimerase activity"/>
    <property type="evidence" value="ECO:0007669"/>
    <property type="project" value="UniProtKB-UniRule"/>
</dbReference>
<dbReference type="Proteomes" id="UP000028702">
    <property type="component" value="Unassembled WGS sequence"/>
</dbReference>
<organism evidence="11 12">
    <name type="scientific">Tepidicaulis marinus</name>
    <dbReference type="NCBI Taxonomy" id="1333998"/>
    <lineage>
        <taxon>Bacteria</taxon>
        <taxon>Pseudomonadati</taxon>
        <taxon>Pseudomonadota</taxon>
        <taxon>Alphaproteobacteria</taxon>
        <taxon>Hyphomicrobiales</taxon>
        <taxon>Parvibaculaceae</taxon>
        <taxon>Tepidicaulis</taxon>
    </lineage>
</organism>
<feature type="active site" description="Proton donor" evidence="9">
    <location>
        <position position="76"/>
    </location>
</feature>
<feature type="binding site" evidence="9">
    <location>
        <begin position="214"/>
        <end position="215"/>
    </location>
    <ligand>
        <name>substrate</name>
    </ligand>
</feature>
<dbReference type="Gene3D" id="3.10.310.10">
    <property type="entry name" value="Diaminopimelate Epimerase, Chain A, domain 1"/>
    <property type="match status" value="2"/>
</dbReference>
<evidence type="ECO:0000256" key="10">
    <source>
        <dbReference type="PROSITE-ProRule" id="PRU10125"/>
    </source>
</evidence>
<dbReference type="EC" id="5.1.1.7" evidence="3 9"/>
<dbReference type="AlphaFoldDB" id="A0A081B895"/>
<evidence type="ECO:0000256" key="7">
    <source>
        <dbReference type="ARBA" id="ARBA00023235"/>
    </source>
</evidence>
<evidence type="ECO:0000256" key="1">
    <source>
        <dbReference type="ARBA" id="ARBA00005196"/>
    </source>
</evidence>
<dbReference type="STRING" id="1333998.M2A_0762"/>
<feature type="site" description="Could be important to modulate the pK values of the two catalytic cysteine residues" evidence="9">
    <location>
        <position position="214"/>
    </location>
</feature>
<dbReference type="UniPathway" id="UPA00034">
    <property type="reaction ID" value="UER00025"/>
</dbReference>
<dbReference type="RefSeq" id="WP_081875373.1">
    <property type="nucleotide sequence ID" value="NZ_BBIO01000003.1"/>
</dbReference>